<dbReference type="PROSITE" id="PS00409">
    <property type="entry name" value="PROKAR_NTER_METHYL"/>
    <property type="match status" value="1"/>
</dbReference>
<dbReference type="Pfam" id="PF07963">
    <property type="entry name" value="N_methyl"/>
    <property type="match status" value="1"/>
</dbReference>
<evidence type="ECO:0000313" key="2">
    <source>
        <dbReference type="EMBL" id="PNG03907.1"/>
    </source>
</evidence>
<proteinExistence type="predicted"/>
<dbReference type="NCBIfam" id="TIGR02532">
    <property type="entry name" value="IV_pilin_GFxxxE"/>
    <property type="match status" value="1"/>
</dbReference>
<sequence>MPSEAHGLRNRMGQRGFTLIELIMTLMIIGILAAVVGPRFFDRRVFDERLFFEETVSAVRYTQKLALASGCLTQVSLGTGGYQLRRAANCTSGAYSAEVQGPDGQTPFAATEVPAGVSVLATNFPVVFDSLGRPSGAANATIGAFTFSVTAETGLVR</sequence>
<dbReference type="OrthoDB" id="5786415at2"/>
<keyword evidence="1" id="KW-0472">Membrane</keyword>
<dbReference type="InterPro" id="IPR045584">
    <property type="entry name" value="Pilin-like"/>
</dbReference>
<organism evidence="2 3">
    <name type="scientific">Stutzerimonas stutzeri</name>
    <name type="common">Pseudomonas stutzeri</name>
    <dbReference type="NCBI Taxonomy" id="316"/>
    <lineage>
        <taxon>Bacteria</taxon>
        <taxon>Pseudomonadati</taxon>
        <taxon>Pseudomonadota</taxon>
        <taxon>Gammaproteobacteria</taxon>
        <taxon>Pseudomonadales</taxon>
        <taxon>Pseudomonadaceae</taxon>
        <taxon>Stutzerimonas</taxon>
    </lineage>
</organism>
<dbReference type="AlphaFoldDB" id="A0A2N8SN46"/>
<comment type="caution">
    <text evidence="2">The sequence shown here is derived from an EMBL/GenBank/DDBJ whole genome shotgun (WGS) entry which is preliminary data.</text>
</comment>
<name>A0A2N8SN46_STUST</name>
<dbReference type="InterPro" id="IPR012902">
    <property type="entry name" value="N_methyl_site"/>
</dbReference>
<gene>
    <name evidence="2" type="ORF">CXL00_17090</name>
</gene>
<evidence type="ECO:0000256" key="1">
    <source>
        <dbReference type="SAM" id="Phobius"/>
    </source>
</evidence>
<dbReference type="Proteomes" id="UP000235897">
    <property type="component" value="Unassembled WGS sequence"/>
</dbReference>
<keyword evidence="1" id="KW-0812">Transmembrane</keyword>
<keyword evidence="1" id="KW-1133">Transmembrane helix</keyword>
<dbReference type="EMBL" id="POUW01000007">
    <property type="protein sequence ID" value="PNG03907.1"/>
    <property type="molecule type" value="Genomic_DNA"/>
</dbReference>
<dbReference type="Gene3D" id="3.30.700.10">
    <property type="entry name" value="Glycoprotein, Type 4 Pilin"/>
    <property type="match status" value="1"/>
</dbReference>
<feature type="transmembrane region" description="Helical" evidence="1">
    <location>
        <begin position="20"/>
        <end position="41"/>
    </location>
</feature>
<dbReference type="SUPFAM" id="SSF54523">
    <property type="entry name" value="Pili subunits"/>
    <property type="match status" value="1"/>
</dbReference>
<evidence type="ECO:0000313" key="3">
    <source>
        <dbReference type="Proteomes" id="UP000235897"/>
    </source>
</evidence>
<reference evidence="2 3" key="1">
    <citation type="submission" date="2018-01" db="EMBL/GenBank/DDBJ databases">
        <title>Denitrification phenotypes of diverse strains of Pseudomonas stutzeri.</title>
        <authorList>
            <person name="Milligan D.A."/>
            <person name="Bergaust L."/>
            <person name="Bakken L.R."/>
            <person name="Frostegard A."/>
        </authorList>
    </citation>
    <scope>NUCLEOTIDE SEQUENCE [LARGE SCALE GENOMIC DNA]</scope>
    <source>
        <strain evidence="2 3">28a3</strain>
    </source>
</reference>
<protein>
    <submittedName>
        <fullName evidence="2">Prepilin-type cleavage/methylation domain-containing protein</fullName>
    </submittedName>
</protein>
<accession>A0A2N8SN46</accession>